<sequence length="313" mass="33875">MEEQERTERLLAEADDLYALPTTDFTLARDRRAAELKAEDGALAGAVKALRKPTVAAWVVNLFVRREAAEVDQLLDLGVALRDAQEALDGDELRALSRQRRQVTAAMASRARSVAAAEGQKLSQSVTDQVEATFTAALLDEQAAAALRSGLLVQPITVTGVEVPDLSGAVALASALGFSAPPREAPHDDASAQSEEVPPRPALRLVPDPERSAKQRRAAKQELADAERALARAARARRSAQRHVDDLQARLLRVRSEADELRRRLADLETEADEVEEELGDAEAGRDETDEELAVAESERDEAAAALARLDDD</sequence>
<dbReference type="RefSeq" id="WP_193636576.1">
    <property type="nucleotide sequence ID" value="NZ_JADCSA010000001.1"/>
</dbReference>
<proteinExistence type="predicted"/>
<feature type="region of interest" description="Disordered" evidence="1">
    <location>
        <begin position="180"/>
        <end position="220"/>
    </location>
</feature>
<evidence type="ECO:0000313" key="2">
    <source>
        <dbReference type="EMBL" id="MBE7323262.1"/>
    </source>
</evidence>
<feature type="compositionally biased region" description="Acidic residues" evidence="1">
    <location>
        <begin position="269"/>
        <end position="281"/>
    </location>
</feature>
<evidence type="ECO:0000313" key="3">
    <source>
        <dbReference type="Proteomes" id="UP000756387"/>
    </source>
</evidence>
<organism evidence="2 3">
    <name type="scientific">Nocardioides malaquae</name>
    <dbReference type="NCBI Taxonomy" id="2773426"/>
    <lineage>
        <taxon>Bacteria</taxon>
        <taxon>Bacillati</taxon>
        <taxon>Actinomycetota</taxon>
        <taxon>Actinomycetes</taxon>
        <taxon>Propionibacteriales</taxon>
        <taxon>Nocardioidaceae</taxon>
        <taxon>Nocardioides</taxon>
    </lineage>
</organism>
<keyword evidence="3" id="KW-1185">Reference proteome</keyword>
<gene>
    <name evidence="2" type="ORF">IEQ44_01170</name>
</gene>
<dbReference type="EMBL" id="JADCSA010000001">
    <property type="protein sequence ID" value="MBE7323262.1"/>
    <property type="molecule type" value="Genomic_DNA"/>
</dbReference>
<comment type="caution">
    <text evidence="2">The sequence shown here is derived from an EMBL/GenBank/DDBJ whole genome shotgun (WGS) entry which is preliminary data.</text>
</comment>
<evidence type="ECO:0008006" key="4">
    <source>
        <dbReference type="Google" id="ProtNLM"/>
    </source>
</evidence>
<accession>A0ABR9RNW7</accession>
<protein>
    <recommendedName>
        <fullName evidence="4">Transposase</fullName>
    </recommendedName>
</protein>
<dbReference type="Proteomes" id="UP000756387">
    <property type="component" value="Unassembled WGS sequence"/>
</dbReference>
<feature type="compositionally biased region" description="Basic and acidic residues" evidence="1">
    <location>
        <begin position="207"/>
        <end position="220"/>
    </location>
</feature>
<feature type="compositionally biased region" description="Low complexity" evidence="1">
    <location>
        <begin position="304"/>
        <end position="313"/>
    </location>
</feature>
<feature type="region of interest" description="Disordered" evidence="1">
    <location>
        <begin position="269"/>
        <end position="313"/>
    </location>
</feature>
<reference evidence="2 3" key="1">
    <citation type="submission" date="2020-10" db="EMBL/GenBank/DDBJ databases">
        <title>Nocardioides sp. isolated from sludge.</title>
        <authorList>
            <person name="Zhang X."/>
        </authorList>
    </citation>
    <scope>NUCLEOTIDE SEQUENCE [LARGE SCALE GENOMIC DNA]</scope>
    <source>
        <strain evidence="2 3">Y6</strain>
    </source>
</reference>
<evidence type="ECO:0000256" key="1">
    <source>
        <dbReference type="SAM" id="MobiDB-lite"/>
    </source>
</evidence>
<name>A0ABR9RNW7_9ACTN</name>